<feature type="compositionally biased region" description="Polar residues" evidence="1">
    <location>
        <begin position="198"/>
        <end position="213"/>
    </location>
</feature>
<protein>
    <submittedName>
        <fullName evidence="2">Uncharacterized protein</fullName>
    </submittedName>
</protein>
<feature type="region of interest" description="Disordered" evidence="1">
    <location>
        <begin position="198"/>
        <end position="239"/>
    </location>
</feature>
<evidence type="ECO:0000256" key="1">
    <source>
        <dbReference type="SAM" id="MobiDB-lite"/>
    </source>
</evidence>
<organism evidence="2 3">
    <name type="scientific">Petrolisthes cinctipes</name>
    <name type="common">Flat porcelain crab</name>
    <dbReference type="NCBI Taxonomy" id="88211"/>
    <lineage>
        <taxon>Eukaryota</taxon>
        <taxon>Metazoa</taxon>
        <taxon>Ecdysozoa</taxon>
        <taxon>Arthropoda</taxon>
        <taxon>Crustacea</taxon>
        <taxon>Multicrustacea</taxon>
        <taxon>Malacostraca</taxon>
        <taxon>Eumalacostraca</taxon>
        <taxon>Eucarida</taxon>
        <taxon>Decapoda</taxon>
        <taxon>Pleocyemata</taxon>
        <taxon>Anomura</taxon>
        <taxon>Galatheoidea</taxon>
        <taxon>Porcellanidae</taxon>
        <taxon>Petrolisthes</taxon>
    </lineage>
</organism>
<comment type="caution">
    <text evidence="2">The sequence shown here is derived from an EMBL/GenBank/DDBJ whole genome shotgun (WGS) entry which is preliminary data.</text>
</comment>
<reference evidence="2" key="1">
    <citation type="submission" date="2023-10" db="EMBL/GenBank/DDBJ databases">
        <title>Genome assemblies of two species of porcelain crab, Petrolisthes cinctipes and Petrolisthes manimaculis (Anomura: Porcellanidae).</title>
        <authorList>
            <person name="Angst P."/>
        </authorList>
    </citation>
    <scope>NUCLEOTIDE SEQUENCE</scope>
    <source>
        <strain evidence="2">PB745_01</strain>
        <tissue evidence="2">Gill</tissue>
    </source>
</reference>
<evidence type="ECO:0000313" key="3">
    <source>
        <dbReference type="Proteomes" id="UP001286313"/>
    </source>
</evidence>
<evidence type="ECO:0000313" key="2">
    <source>
        <dbReference type="EMBL" id="KAK3883969.1"/>
    </source>
</evidence>
<keyword evidence="3" id="KW-1185">Reference proteome</keyword>
<feature type="compositionally biased region" description="Polar residues" evidence="1">
    <location>
        <begin position="220"/>
        <end position="239"/>
    </location>
</feature>
<dbReference type="Proteomes" id="UP001286313">
    <property type="component" value="Unassembled WGS sequence"/>
</dbReference>
<gene>
    <name evidence="2" type="ORF">Pcinc_011732</name>
</gene>
<sequence length="266" mass="28679">MAGLVQPTLIHPIATEKYTVLKNGLLQSLGKSRYVYMQELNNIQARGHRPSLLIAHMQALAACWRAMHALQLNPPRPSPYRSKHVPQDLASAEHVFIRQDAKTNSLQSPYDGPIPVVSHSDKLIASFLGQLYCSSPTTTTGTTDSSSAHGLQAIPTTTTSPPFHSFSTATHYAIPVLLSSPFTDRNCGLIHPSAQPISPTSCNHGHPQSSPTATAPGISYQPSPTATHPEYSSPTFTKSGRTVSKPDFIKLLGHDTQSYLGVPISL</sequence>
<name>A0AAE1G220_PETCI</name>
<accession>A0AAE1G220</accession>
<dbReference type="AlphaFoldDB" id="A0AAE1G220"/>
<proteinExistence type="predicted"/>
<dbReference type="EMBL" id="JAWQEG010000929">
    <property type="protein sequence ID" value="KAK3883969.1"/>
    <property type="molecule type" value="Genomic_DNA"/>
</dbReference>